<proteinExistence type="predicted"/>
<comment type="caution">
    <text evidence="2">The sequence shown here is derived from an EMBL/GenBank/DDBJ whole genome shotgun (WGS) entry which is preliminary data.</text>
</comment>
<dbReference type="SMART" id="SM00225">
    <property type="entry name" value="BTB"/>
    <property type="match status" value="1"/>
</dbReference>
<evidence type="ECO:0000313" key="3">
    <source>
        <dbReference type="Proteomes" id="UP000886998"/>
    </source>
</evidence>
<accession>A0A8X6XP11</accession>
<reference evidence="2" key="1">
    <citation type="submission" date="2020-08" db="EMBL/GenBank/DDBJ databases">
        <title>Multicomponent nature underlies the extraordinary mechanical properties of spider dragline silk.</title>
        <authorList>
            <person name="Kono N."/>
            <person name="Nakamura H."/>
            <person name="Mori M."/>
            <person name="Yoshida Y."/>
            <person name="Ohtoshi R."/>
            <person name="Malay A.D."/>
            <person name="Moran D.A.P."/>
            <person name="Tomita M."/>
            <person name="Numata K."/>
            <person name="Arakawa K."/>
        </authorList>
    </citation>
    <scope>NUCLEOTIDE SEQUENCE</scope>
</reference>
<dbReference type="AlphaFoldDB" id="A0A8X6XP11"/>
<dbReference type="Pfam" id="PF00651">
    <property type="entry name" value="BTB"/>
    <property type="match status" value="1"/>
</dbReference>
<dbReference type="OrthoDB" id="6359816at2759"/>
<dbReference type="SUPFAM" id="SSF54695">
    <property type="entry name" value="POZ domain"/>
    <property type="match status" value="1"/>
</dbReference>
<dbReference type="SUPFAM" id="SSF49599">
    <property type="entry name" value="TRAF domain-like"/>
    <property type="match status" value="1"/>
</dbReference>
<gene>
    <name evidence="2" type="primary">Tdpoz3</name>
    <name evidence="2" type="ORF">TNIN_348861</name>
</gene>
<dbReference type="Gene3D" id="2.60.210.10">
    <property type="entry name" value="Apoptosis, Tumor Necrosis Factor Receptor Associated Protein 2, Chain A"/>
    <property type="match status" value="1"/>
</dbReference>
<feature type="domain" description="BTB" evidence="1">
    <location>
        <begin position="217"/>
        <end position="284"/>
    </location>
</feature>
<dbReference type="PANTHER" id="PTHR24413">
    <property type="entry name" value="SPECKLE-TYPE POZ PROTEIN"/>
    <property type="match status" value="1"/>
</dbReference>
<dbReference type="Proteomes" id="UP000886998">
    <property type="component" value="Unassembled WGS sequence"/>
</dbReference>
<organism evidence="2 3">
    <name type="scientific">Trichonephila inaurata madagascariensis</name>
    <dbReference type="NCBI Taxonomy" id="2747483"/>
    <lineage>
        <taxon>Eukaryota</taxon>
        <taxon>Metazoa</taxon>
        <taxon>Ecdysozoa</taxon>
        <taxon>Arthropoda</taxon>
        <taxon>Chelicerata</taxon>
        <taxon>Arachnida</taxon>
        <taxon>Araneae</taxon>
        <taxon>Araneomorphae</taxon>
        <taxon>Entelegynae</taxon>
        <taxon>Araneoidea</taxon>
        <taxon>Nephilidae</taxon>
        <taxon>Trichonephila</taxon>
        <taxon>Trichonephila inaurata</taxon>
    </lineage>
</organism>
<evidence type="ECO:0000259" key="1">
    <source>
        <dbReference type="PROSITE" id="PS50097"/>
    </source>
</evidence>
<dbReference type="CDD" id="cd18186">
    <property type="entry name" value="BTB_POZ_ZBTB_KLHL-like"/>
    <property type="match status" value="1"/>
</dbReference>
<dbReference type="EMBL" id="BMAV01010737">
    <property type="protein sequence ID" value="GFY56065.1"/>
    <property type="molecule type" value="Genomic_DNA"/>
</dbReference>
<dbReference type="InterPro" id="IPR008974">
    <property type="entry name" value="TRAF-like"/>
</dbReference>
<keyword evidence="3" id="KW-1185">Reference proteome</keyword>
<name>A0A8X6XP11_9ARAC</name>
<dbReference type="Gene3D" id="3.30.710.10">
    <property type="entry name" value="Potassium Channel Kv1.1, Chain A"/>
    <property type="match status" value="1"/>
</dbReference>
<dbReference type="PROSITE" id="PS50097">
    <property type="entry name" value="BTB"/>
    <property type="match status" value="1"/>
</dbReference>
<evidence type="ECO:0000313" key="2">
    <source>
        <dbReference type="EMBL" id="GFY56065.1"/>
    </source>
</evidence>
<sequence length="310" mass="35643">MDYLPGNVLTARCRMWNNIQKETEHGHCFARTRIVVERMSFLWNVEQFSSFQECLRGITSASSEQSLITLKLVPSSGQNGKTFIRVEVLAHDPKLKISTFRLYLMDTDGNRTECLNDEIAFGLDIKTAWVTRTFSKEDLMKNKNRYLPNDILQLYCECDIVTGIMLEEKEKISYGCPPSIQEGNLICEDFESKKVLLDSTRILKEDLESSYKDNLLCDTKLKTKTGLFNCHKNILSARSPVFKAMFTNDMREKNSDCVDIEDLDDDTVHRLLLYIYTATVQDLQWDSACNLYAAADKYEILSLKSECSSF</sequence>
<dbReference type="InterPro" id="IPR000210">
    <property type="entry name" value="BTB/POZ_dom"/>
</dbReference>
<dbReference type="InterPro" id="IPR011333">
    <property type="entry name" value="SKP1/BTB/POZ_sf"/>
</dbReference>
<protein>
    <submittedName>
        <fullName evidence="2">TD and POZ domain-containing protein 3</fullName>
    </submittedName>
</protein>